<dbReference type="OrthoDB" id="8062037at2759"/>
<sequence>MEVEGSWYHRPCFKCMAPNCNTSLTLRNFQVAALEGAELDGMTGRPVKVLVCKDHVPMPKHSLTSDSLSFKHTTSAPKPSVSGIHRSIMGDRTKVGSLAGISSPSSSSPKVFSAADNYGKLRSPRSLDEGSHAPFLKAASSTSSSSKKHEEEKDKKEEEKKQEDEHTSHTSAPAGGGGNTLPKFRNGRFVVQAADPIAVAHKEAEDAQDVHKDDGSFRNIPVHHRDYEHPDAAETKDLSEGHEGRDSQIISSGIAPGGTGAGERDDGLEDNKQGRIFTMKGATTSTDTEETHPKETDLSFSSKLMEQHRRRAGGVHDTDDEKDSAVDDDEWDAAPTDDHSRRERAVGM</sequence>
<keyword evidence="3" id="KW-1185">Reference proteome</keyword>
<feature type="region of interest" description="Disordered" evidence="1">
    <location>
        <begin position="123"/>
        <end position="184"/>
    </location>
</feature>
<organism evidence="2 3">
    <name type="scientific">Entomortierella parvispora</name>
    <dbReference type="NCBI Taxonomy" id="205924"/>
    <lineage>
        <taxon>Eukaryota</taxon>
        <taxon>Fungi</taxon>
        <taxon>Fungi incertae sedis</taxon>
        <taxon>Mucoromycota</taxon>
        <taxon>Mortierellomycotina</taxon>
        <taxon>Mortierellomycetes</taxon>
        <taxon>Mortierellales</taxon>
        <taxon>Mortierellaceae</taxon>
        <taxon>Entomortierella</taxon>
    </lineage>
</organism>
<reference evidence="2" key="2">
    <citation type="journal article" date="2022" name="Microbiol. Resour. Announc.">
        <title>Whole-Genome Sequence of Entomortierella parvispora E1425, a Mucoromycotan Fungus Associated with Burkholderiaceae-Related Endosymbiotic Bacteria.</title>
        <authorList>
            <person name="Herlambang A."/>
            <person name="Guo Y."/>
            <person name="Takashima Y."/>
            <person name="Narisawa K."/>
            <person name="Ohta H."/>
            <person name="Nishizawa T."/>
        </authorList>
    </citation>
    <scope>NUCLEOTIDE SEQUENCE</scope>
    <source>
        <strain evidence="2">E1425</strain>
    </source>
</reference>
<name>A0A9P3HEV4_9FUNG</name>
<dbReference type="EMBL" id="BQFW01000010">
    <property type="protein sequence ID" value="GJJ75032.1"/>
    <property type="molecule type" value="Genomic_DNA"/>
</dbReference>
<evidence type="ECO:0000256" key="1">
    <source>
        <dbReference type="SAM" id="MobiDB-lite"/>
    </source>
</evidence>
<evidence type="ECO:0000313" key="3">
    <source>
        <dbReference type="Proteomes" id="UP000827284"/>
    </source>
</evidence>
<protein>
    <submittedName>
        <fullName evidence="2">Uncharacterized protein</fullName>
    </submittedName>
</protein>
<feature type="compositionally biased region" description="Basic and acidic residues" evidence="1">
    <location>
        <begin position="147"/>
        <end position="168"/>
    </location>
</feature>
<feature type="compositionally biased region" description="Basic and acidic residues" evidence="1">
    <location>
        <begin position="200"/>
        <end position="216"/>
    </location>
</feature>
<feature type="compositionally biased region" description="Basic and acidic residues" evidence="1">
    <location>
        <begin position="336"/>
        <end position="348"/>
    </location>
</feature>
<feature type="region of interest" description="Disordered" evidence="1">
    <location>
        <begin position="200"/>
        <end position="348"/>
    </location>
</feature>
<feature type="compositionally biased region" description="Basic and acidic residues" evidence="1">
    <location>
        <begin position="314"/>
        <end position="325"/>
    </location>
</feature>
<gene>
    <name evidence="2" type="ORF">EMPS_07390</name>
</gene>
<feature type="compositionally biased region" description="Basic and acidic residues" evidence="1">
    <location>
        <begin position="223"/>
        <end position="246"/>
    </location>
</feature>
<reference evidence="2" key="1">
    <citation type="submission" date="2021-11" db="EMBL/GenBank/DDBJ databases">
        <authorList>
            <person name="Herlambang A."/>
            <person name="Guo Y."/>
            <person name="Takashima Y."/>
            <person name="Nishizawa T."/>
        </authorList>
    </citation>
    <scope>NUCLEOTIDE SEQUENCE</scope>
    <source>
        <strain evidence="2">E1425</strain>
    </source>
</reference>
<proteinExistence type="predicted"/>
<evidence type="ECO:0000313" key="2">
    <source>
        <dbReference type="EMBL" id="GJJ75032.1"/>
    </source>
</evidence>
<comment type="caution">
    <text evidence="2">The sequence shown here is derived from an EMBL/GenBank/DDBJ whole genome shotgun (WGS) entry which is preliminary data.</text>
</comment>
<dbReference type="Proteomes" id="UP000827284">
    <property type="component" value="Unassembled WGS sequence"/>
</dbReference>
<feature type="region of interest" description="Disordered" evidence="1">
    <location>
        <begin position="62"/>
        <end position="88"/>
    </location>
</feature>
<feature type="compositionally biased region" description="Basic and acidic residues" evidence="1">
    <location>
        <begin position="262"/>
        <end position="273"/>
    </location>
</feature>
<accession>A0A9P3HEV4</accession>
<feature type="compositionally biased region" description="Polar residues" evidence="1">
    <location>
        <begin position="62"/>
        <end position="77"/>
    </location>
</feature>
<dbReference type="AlphaFoldDB" id="A0A9P3HEV4"/>